<proteinExistence type="predicted"/>
<protein>
    <recommendedName>
        <fullName evidence="2">Chitin-binding type-2 domain-containing protein</fullName>
    </recommendedName>
</protein>
<dbReference type="PROSITE" id="PS50940">
    <property type="entry name" value="CHIT_BIND_II"/>
    <property type="match status" value="1"/>
</dbReference>
<gene>
    <name evidence="3" type="primary">AVEN_246129_1</name>
    <name evidence="3" type="ORF">CDAR_70381</name>
</gene>
<dbReference type="InterPro" id="IPR036508">
    <property type="entry name" value="Chitin-bd_dom_sf"/>
</dbReference>
<evidence type="ECO:0000313" key="4">
    <source>
        <dbReference type="Proteomes" id="UP001054837"/>
    </source>
</evidence>
<dbReference type="SUPFAM" id="SSF57625">
    <property type="entry name" value="Invertebrate chitin-binding proteins"/>
    <property type="match status" value="1"/>
</dbReference>
<dbReference type="InterPro" id="IPR002557">
    <property type="entry name" value="Chitin-bd_dom"/>
</dbReference>
<keyword evidence="4" id="KW-1185">Reference proteome</keyword>
<dbReference type="GO" id="GO:0005576">
    <property type="term" value="C:extracellular region"/>
    <property type="evidence" value="ECO:0007669"/>
    <property type="project" value="InterPro"/>
</dbReference>
<feature type="compositionally biased region" description="Low complexity" evidence="1">
    <location>
        <begin position="10"/>
        <end position="20"/>
    </location>
</feature>
<accession>A0AAV4PGK9</accession>
<dbReference type="Proteomes" id="UP001054837">
    <property type="component" value="Unassembled WGS sequence"/>
</dbReference>
<sequence length="713" mass="81798">MYWTSNPKLSQPSSSPPNVSSSRTFNHYLYESQNQLTFAVEGIGYWSFSIPELFTFRNSIILPRDACHNQPDGTRVLATGKLLYNYMRRESLDTASEFEPNASRFFQDGTPFYFTCQQETIAHLDMCPSGQIFRDGDCHPIDACTGQEAGTLLMDPFDVRAYYKCEGSNQASKRHTCPPGYWFFHDSCRPTLDVTHYCKFYNQPLRINDRLLLTCQNEQPHYVTCPKGTRLFDTTRCESEACLSQPDGTVLPMPLVREGSFTFHPGYSVCKDNRVFEKHACPKIWDSHLSKGENLTHLPMVFDGNRCAVPEFCENVQMRYATDIVPVHEFTKHVKNWKFSELFDSVTGYRCENGNMRSKRKRISLLPGRYINKKFKVDNACNGLEKFIPVSNHPNQYYDCTKDLVETCPAPAFFDGVQCRNPIPQAHTFNSMTLFRLEPLSKDGWIEPFNYSKINSAEPCTEPESVYLSIYNICSHPDCTVYPFVSQMKFSIKLQNDPSECVYDETTRRLMKLPIHNRYKFWSQRLVSDAIDADDDVCVPGTKIQSGNFVIDSTVYMTCDTTQPFVFCPSPQTAGIEKVGEIYACVPIGKSMGILEANQTIQFEPNELEKLIPQPNTNPSIRLNNGPLQQVPPEGMEMVENEKLQLWTDTTLEFQYRYRVTHPPDVVLQDNRLQHSNKGGAFLMKRKDFTQKPVTMPHYTITESVSDFMEPTR</sequence>
<organism evidence="3 4">
    <name type="scientific">Caerostris darwini</name>
    <dbReference type="NCBI Taxonomy" id="1538125"/>
    <lineage>
        <taxon>Eukaryota</taxon>
        <taxon>Metazoa</taxon>
        <taxon>Ecdysozoa</taxon>
        <taxon>Arthropoda</taxon>
        <taxon>Chelicerata</taxon>
        <taxon>Arachnida</taxon>
        <taxon>Araneae</taxon>
        <taxon>Araneomorphae</taxon>
        <taxon>Entelegynae</taxon>
        <taxon>Araneoidea</taxon>
        <taxon>Araneidae</taxon>
        <taxon>Caerostris</taxon>
    </lineage>
</organism>
<dbReference type="GO" id="GO:0008061">
    <property type="term" value="F:chitin binding"/>
    <property type="evidence" value="ECO:0007669"/>
    <property type="project" value="InterPro"/>
</dbReference>
<name>A0AAV4PGK9_9ARAC</name>
<comment type="caution">
    <text evidence="3">The sequence shown here is derived from an EMBL/GenBank/DDBJ whole genome shotgun (WGS) entry which is preliminary data.</text>
</comment>
<dbReference type="EMBL" id="BPLQ01002877">
    <property type="protein sequence ID" value="GIX96211.1"/>
    <property type="molecule type" value="Genomic_DNA"/>
</dbReference>
<evidence type="ECO:0000259" key="2">
    <source>
        <dbReference type="PROSITE" id="PS50940"/>
    </source>
</evidence>
<reference evidence="3 4" key="1">
    <citation type="submission" date="2021-06" db="EMBL/GenBank/DDBJ databases">
        <title>Caerostris darwini draft genome.</title>
        <authorList>
            <person name="Kono N."/>
            <person name="Arakawa K."/>
        </authorList>
    </citation>
    <scope>NUCLEOTIDE SEQUENCE [LARGE SCALE GENOMIC DNA]</scope>
</reference>
<evidence type="ECO:0000256" key="1">
    <source>
        <dbReference type="SAM" id="MobiDB-lite"/>
    </source>
</evidence>
<feature type="region of interest" description="Disordered" evidence="1">
    <location>
        <begin position="1"/>
        <end position="20"/>
    </location>
</feature>
<evidence type="ECO:0000313" key="3">
    <source>
        <dbReference type="EMBL" id="GIX96211.1"/>
    </source>
</evidence>
<dbReference type="AlphaFoldDB" id="A0AAV4PGK9"/>
<feature type="domain" description="Chitin-binding type-2" evidence="2">
    <location>
        <begin position="141"/>
        <end position="200"/>
    </location>
</feature>